<dbReference type="FunFam" id="3.30.70.1560:FF:000001">
    <property type="entry name" value="Pseudouridine synthase"/>
    <property type="match status" value="1"/>
</dbReference>
<gene>
    <name evidence="11" type="primary">rluB</name>
    <name evidence="11" type="ORF">IMCC3135_22210</name>
</gene>
<dbReference type="PROSITE" id="PS50889">
    <property type="entry name" value="S4"/>
    <property type="match status" value="1"/>
</dbReference>
<name>A0A2Z2NSM6_9GAMM</name>
<dbReference type="EC" id="5.4.99.-" evidence="8"/>
<feature type="region of interest" description="Disordered" evidence="9">
    <location>
        <begin position="245"/>
        <end position="272"/>
    </location>
</feature>
<evidence type="ECO:0000256" key="3">
    <source>
        <dbReference type="ARBA" id="ARBA00022884"/>
    </source>
</evidence>
<dbReference type="InterPro" id="IPR020094">
    <property type="entry name" value="TruA/RsuA/RluB/E/F_N"/>
</dbReference>
<organism evidence="11 12">
    <name type="scientific">Granulosicoccus antarcticus IMCC3135</name>
    <dbReference type="NCBI Taxonomy" id="1192854"/>
    <lineage>
        <taxon>Bacteria</taxon>
        <taxon>Pseudomonadati</taxon>
        <taxon>Pseudomonadota</taxon>
        <taxon>Gammaproteobacteria</taxon>
        <taxon>Chromatiales</taxon>
        <taxon>Granulosicoccaceae</taxon>
        <taxon>Granulosicoccus</taxon>
    </lineage>
</organism>
<dbReference type="Gene3D" id="3.10.290.10">
    <property type="entry name" value="RNA-binding S4 domain"/>
    <property type="match status" value="1"/>
</dbReference>
<dbReference type="PANTHER" id="PTHR47683:SF3">
    <property type="entry name" value="RIBOSOMAL LARGE SUBUNIT PSEUDOURIDINE SYNTHASE B"/>
    <property type="match status" value="1"/>
</dbReference>
<feature type="domain" description="RNA-binding S4" evidence="10">
    <location>
        <begin position="3"/>
        <end position="59"/>
    </location>
</feature>
<dbReference type="Pfam" id="PF01479">
    <property type="entry name" value="S4"/>
    <property type="match status" value="1"/>
</dbReference>
<keyword evidence="2" id="KW-0698">rRNA processing</keyword>
<dbReference type="InterPro" id="IPR050343">
    <property type="entry name" value="RsuA_PseudoU_synthase"/>
</dbReference>
<feature type="compositionally biased region" description="Basic residues" evidence="9">
    <location>
        <begin position="259"/>
        <end position="272"/>
    </location>
</feature>
<dbReference type="InterPro" id="IPR020103">
    <property type="entry name" value="PsdUridine_synth_cat_dom_sf"/>
</dbReference>
<dbReference type="CDD" id="cd00165">
    <property type="entry name" value="S4"/>
    <property type="match status" value="1"/>
</dbReference>
<dbReference type="OrthoDB" id="9807213at2"/>
<dbReference type="GO" id="GO:0005829">
    <property type="term" value="C:cytosol"/>
    <property type="evidence" value="ECO:0007669"/>
    <property type="project" value="UniProtKB-ARBA"/>
</dbReference>
<comment type="catalytic activity">
    <reaction evidence="5">
        <text>uridine(2605) in 23S rRNA = pseudouridine(2605) in 23S rRNA</text>
        <dbReference type="Rhea" id="RHEA:42520"/>
        <dbReference type="Rhea" id="RHEA-COMP:10095"/>
        <dbReference type="Rhea" id="RHEA-COMP:10096"/>
        <dbReference type="ChEBI" id="CHEBI:65314"/>
        <dbReference type="ChEBI" id="CHEBI:65315"/>
        <dbReference type="EC" id="5.4.99.22"/>
    </reaction>
</comment>
<dbReference type="GO" id="GO:0000455">
    <property type="term" value="P:enzyme-directed rRNA pseudouridine synthesis"/>
    <property type="evidence" value="ECO:0007669"/>
    <property type="project" value="UniProtKB-ARBA"/>
</dbReference>
<dbReference type="NCBIfam" id="TIGR00093">
    <property type="entry name" value="pseudouridine synthase"/>
    <property type="match status" value="1"/>
</dbReference>
<dbReference type="AlphaFoldDB" id="A0A2Z2NSM6"/>
<dbReference type="KEGG" id="gai:IMCC3135_22210"/>
<dbReference type="Pfam" id="PF00849">
    <property type="entry name" value="PseudoU_synth_2"/>
    <property type="match status" value="1"/>
</dbReference>
<reference evidence="11 12" key="1">
    <citation type="submission" date="2016-12" db="EMBL/GenBank/DDBJ databases">
        <authorList>
            <person name="Song W.-J."/>
            <person name="Kurnit D.M."/>
        </authorList>
    </citation>
    <scope>NUCLEOTIDE SEQUENCE [LARGE SCALE GENOMIC DNA]</scope>
    <source>
        <strain evidence="11 12">IMCC3135</strain>
    </source>
</reference>
<evidence type="ECO:0000256" key="9">
    <source>
        <dbReference type="SAM" id="MobiDB-lite"/>
    </source>
</evidence>
<dbReference type="InterPro" id="IPR002942">
    <property type="entry name" value="S4_RNA-bd"/>
</dbReference>
<evidence type="ECO:0000313" key="11">
    <source>
        <dbReference type="EMBL" id="ASJ74512.1"/>
    </source>
</evidence>
<dbReference type="SUPFAM" id="SSF55174">
    <property type="entry name" value="Alpha-L RNA-binding motif"/>
    <property type="match status" value="1"/>
</dbReference>
<dbReference type="InterPro" id="IPR036986">
    <property type="entry name" value="S4_RNA-bd_sf"/>
</dbReference>
<evidence type="ECO:0000256" key="2">
    <source>
        <dbReference type="ARBA" id="ARBA00022552"/>
    </source>
</evidence>
<sequence length="272" mass="31128">MAERLQKILANSGLGSRRELETWIAAGEIRINGQTAKLGDRAELNDDLVVKGRFYKVVPDDQGLRRVLIYHKPLGEVTTRDDPEKRRTVFDNLPRLHHGRWIAVGRLDINTLGLLLMTNDGELANALMHPSSEFERQYAVRVNGRVSPEIIQKLSTGVELDDGPAKFEKIVAEVDTEHANQWFRVSLKEGRNRMVRRLWESQDLQVSRLIRTRFGPVLLPRWLVRGKVFEMPAADIEGLAKAAGLDPRPPAKMRIIPVHPRHRRKAQQRSRK</sequence>
<dbReference type="InterPro" id="IPR006145">
    <property type="entry name" value="PsdUridine_synth_RsuA/RluA"/>
</dbReference>
<dbReference type="Gene3D" id="3.30.70.580">
    <property type="entry name" value="Pseudouridine synthase I, catalytic domain, N-terminal subdomain"/>
    <property type="match status" value="1"/>
</dbReference>
<proteinExistence type="inferred from homology"/>
<dbReference type="InterPro" id="IPR042092">
    <property type="entry name" value="PsdUridine_s_RsuA/RluB/E/F_cat"/>
</dbReference>
<dbReference type="FunFam" id="3.30.70.580:FF:000009">
    <property type="entry name" value="Pseudouridine synthase"/>
    <property type="match status" value="1"/>
</dbReference>
<dbReference type="Gene3D" id="3.30.70.1560">
    <property type="entry name" value="Alpha-L RNA-binding motif"/>
    <property type="match status" value="1"/>
</dbReference>
<dbReference type="SMART" id="SM00363">
    <property type="entry name" value="S4"/>
    <property type="match status" value="1"/>
</dbReference>
<dbReference type="PANTHER" id="PTHR47683">
    <property type="entry name" value="PSEUDOURIDINE SYNTHASE FAMILY PROTEIN-RELATED"/>
    <property type="match status" value="1"/>
</dbReference>
<protein>
    <recommendedName>
        <fullName evidence="8">Pseudouridine synthase</fullName>
        <ecNumber evidence="8">5.4.99.-</ecNumber>
    </recommendedName>
</protein>
<keyword evidence="4 8" id="KW-0413">Isomerase</keyword>
<evidence type="ECO:0000256" key="4">
    <source>
        <dbReference type="ARBA" id="ARBA00023235"/>
    </source>
</evidence>
<dbReference type="SUPFAM" id="SSF55120">
    <property type="entry name" value="Pseudouridine synthase"/>
    <property type="match status" value="1"/>
</dbReference>
<evidence type="ECO:0000256" key="1">
    <source>
        <dbReference type="ARBA" id="ARBA00008348"/>
    </source>
</evidence>
<evidence type="ECO:0000256" key="6">
    <source>
        <dbReference type="ARBA" id="ARBA00037383"/>
    </source>
</evidence>
<keyword evidence="3 7" id="KW-0694">RNA-binding</keyword>
<dbReference type="EMBL" id="CP018632">
    <property type="protein sequence ID" value="ASJ74512.1"/>
    <property type="molecule type" value="Genomic_DNA"/>
</dbReference>
<dbReference type="GO" id="GO:0003723">
    <property type="term" value="F:RNA binding"/>
    <property type="evidence" value="ECO:0007669"/>
    <property type="project" value="UniProtKB-KW"/>
</dbReference>
<accession>A0A2Z2NSM6</accession>
<dbReference type="NCBIfam" id="NF007976">
    <property type="entry name" value="PRK10700.1"/>
    <property type="match status" value="1"/>
</dbReference>
<comment type="function">
    <text evidence="6">Responsible for synthesis of pseudouridine from uracil-2605 in 23S ribosomal RNA.</text>
</comment>
<dbReference type="CDD" id="cd02556">
    <property type="entry name" value="PseudoU_synth_RluB"/>
    <property type="match status" value="1"/>
</dbReference>
<comment type="similarity">
    <text evidence="1 8">Belongs to the pseudouridine synthase RsuA family.</text>
</comment>
<dbReference type="InterPro" id="IPR018496">
    <property type="entry name" value="PsdUridine_synth_RsuA/RluB_CS"/>
</dbReference>
<evidence type="ECO:0000259" key="10">
    <source>
        <dbReference type="SMART" id="SM00363"/>
    </source>
</evidence>
<dbReference type="RefSeq" id="WP_088919536.1">
    <property type="nucleotide sequence ID" value="NZ_CP018632.1"/>
</dbReference>
<dbReference type="InterPro" id="IPR000748">
    <property type="entry name" value="PsdUridine_synth_RsuA/RluB/E/F"/>
</dbReference>
<evidence type="ECO:0000256" key="5">
    <source>
        <dbReference type="ARBA" id="ARBA00036944"/>
    </source>
</evidence>
<dbReference type="FunFam" id="3.10.290.10:FF:000003">
    <property type="entry name" value="Pseudouridine synthase"/>
    <property type="match status" value="1"/>
</dbReference>
<keyword evidence="12" id="KW-1185">Reference proteome</keyword>
<evidence type="ECO:0000256" key="7">
    <source>
        <dbReference type="PROSITE-ProRule" id="PRU00182"/>
    </source>
</evidence>
<evidence type="ECO:0000256" key="8">
    <source>
        <dbReference type="RuleBase" id="RU003887"/>
    </source>
</evidence>
<dbReference type="Proteomes" id="UP000250079">
    <property type="component" value="Chromosome"/>
</dbReference>
<evidence type="ECO:0000313" key="12">
    <source>
        <dbReference type="Proteomes" id="UP000250079"/>
    </source>
</evidence>
<dbReference type="PROSITE" id="PS01149">
    <property type="entry name" value="PSI_RSU"/>
    <property type="match status" value="1"/>
</dbReference>
<dbReference type="GO" id="GO:0160139">
    <property type="term" value="F:23S rRNA pseudouridine(2605) synthase activity"/>
    <property type="evidence" value="ECO:0007669"/>
    <property type="project" value="UniProtKB-EC"/>
</dbReference>